<name>A0A3L8DVD9_OOCBI</name>
<evidence type="ECO:0000313" key="2">
    <source>
        <dbReference type="EMBL" id="RLU24404.1"/>
    </source>
</evidence>
<protein>
    <submittedName>
        <fullName evidence="2">Uncharacterized protein</fullName>
    </submittedName>
</protein>
<reference evidence="2" key="2">
    <citation type="submission" date="2018-07" db="EMBL/GenBank/DDBJ databases">
        <authorList>
            <person name="Mckenzie S.K."/>
            <person name="Kronauer D.J.C."/>
        </authorList>
    </citation>
    <scope>NUCLEOTIDE SEQUENCE</scope>
    <source>
        <strain evidence="2">Clonal line C1</strain>
    </source>
</reference>
<dbReference type="Proteomes" id="UP000279307">
    <property type="component" value="Chromosome 3"/>
</dbReference>
<organism evidence="2">
    <name type="scientific">Ooceraea biroi</name>
    <name type="common">Clonal raider ant</name>
    <name type="synonym">Cerapachys biroi</name>
    <dbReference type="NCBI Taxonomy" id="2015173"/>
    <lineage>
        <taxon>Eukaryota</taxon>
        <taxon>Metazoa</taxon>
        <taxon>Ecdysozoa</taxon>
        <taxon>Arthropoda</taxon>
        <taxon>Hexapoda</taxon>
        <taxon>Insecta</taxon>
        <taxon>Pterygota</taxon>
        <taxon>Neoptera</taxon>
        <taxon>Endopterygota</taxon>
        <taxon>Hymenoptera</taxon>
        <taxon>Apocrita</taxon>
        <taxon>Aculeata</taxon>
        <taxon>Formicoidea</taxon>
        <taxon>Formicidae</taxon>
        <taxon>Dorylinae</taxon>
        <taxon>Ooceraea</taxon>
    </lineage>
</organism>
<evidence type="ECO:0000256" key="1">
    <source>
        <dbReference type="SAM" id="MobiDB-lite"/>
    </source>
</evidence>
<accession>A0A3L8DVD9</accession>
<dbReference type="EMBL" id="QOIP01000003">
    <property type="protein sequence ID" value="RLU24404.1"/>
    <property type="molecule type" value="Genomic_DNA"/>
</dbReference>
<proteinExistence type="predicted"/>
<dbReference type="AlphaFoldDB" id="A0A3L8DVD9"/>
<sequence>MDRKEKEEKEEEDRRRQLVTWSTYLAGSSYLGFRGFAASRLVITVVVIGPETAVALVQLPCPAIFRPVLLKPGDSLRHIRHLPRPRALCSCFSAKTVNVLGTLQAEVRFAIAFHGICPIRPTPGSSYNVTSCCGTAGDDIGFSHRERIYQRELISRNRLNAKRPCGHSDNNPIYVIREEKPSGTANKQTPFYRRAASDTIFIRIEMQRQKWGSLHPETTPEQSNEQNPLIDRPEVAVLASK</sequence>
<reference evidence="2" key="1">
    <citation type="journal article" date="2018" name="Genome Res.">
        <title>The genomic architecture and molecular evolution of ant odorant receptors.</title>
        <authorList>
            <person name="McKenzie S.K."/>
            <person name="Kronauer D.J.C."/>
        </authorList>
    </citation>
    <scope>NUCLEOTIDE SEQUENCE [LARGE SCALE GENOMIC DNA]</scope>
    <source>
        <strain evidence="2">Clonal line C1</strain>
    </source>
</reference>
<comment type="caution">
    <text evidence="2">The sequence shown here is derived from an EMBL/GenBank/DDBJ whole genome shotgun (WGS) entry which is preliminary data.</text>
</comment>
<feature type="region of interest" description="Disordered" evidence="1">
    <location>
        <begin position="211"/>
        <end position="241"/>
    </location>
</feature>
<gene>
    <name evidence="2" type="ORF">DMN91_002493</name>
</gene>